<sequence length="698" mass="79318">MKHLEATHGRSSIKTETTEGNKRRKVEVVNATKASALFKNDPKRFYEMLWTHLVIPKLLPLGFCENDKVQHFVKCSGSPIGKHLPTRKRLHHLIFKVYHATKEGFRTDLRKIKASCPLPIFHLNVDLWTSKTSKDKYVGIRIIFVDAQWRMDISILAIKRFCPGSAKYKSFRLSEVLHSWVIDVLAEFGFLPSDIAGSTSDGGDLRAKFFHGNSADSNETHQKRKRATKVERARQKALDRQFVNNTKLRAERLARLAVLQIQHPQLADVPDGVAMVDEPLIKNEVENEDKSARQLHYHRACYTCKIKFRALHHFYDRLCPSCAELNFKKRTQTADLRGHIAIVTGARVKIGYEITLKLLRSGAVVVATTRFPKDAAFRFAKEKDFEVWKGRLHIYGMDFRDLGVIDKFMNHIDSTYHRLDILINNATQTIRRPVHYYKHLLKCEVAPVPESMPEVNELLCGNAKLLDNACTGESVEKNSSKNANENISLFVDATPASVQLSQIPLIAEDEHSSETEALFPIGQVDNNQQQVDLRTSNSWTQKINQIETMELVEVFAINTMAPFLLNKRAIPLLEASSNTRRFIINVSAMEGKFYRSKTPNHPHTNMAKAAANMMTRTCGADLALKGIFMNSVDTGWINDENPRDAAVRIASSHNFQTPLDEIDAAARVLDPIFCLHEEGNTVEPIYGKFLKDYTISEW</sequence>
<dbReference type="PANTHER" id="PTHR43544:SF2">
    <property type="entry name" value="OXIDOREDUCTASE"/>
    <property type="match status" value="1"/>
</dbReference>
<dbReference type="PANTHER" id="PTHR43544">
    <property type="entry name" value="SHORT-CHAIN DEHYDROGENASE/REDUCTASE"/>
    <property type="match status" value="1"/>
</dbReference>
<feature type="region of interest" description="Disordered" evidence="1">
    <location>
        <begin position="1"/>
        <end position="23"/>
    </location>
</feature>
<dbReference type="EMBL" id="CCYD01003042">
    <property type="protein sequence ID" value="CEG48707.1"/>
    <property type="molecule type" value="Genomic_DNA"/>
</dbReference>
<dbReference type="Pfam" id="PF00106">
    <property type="entry name" value="adh_short"/>
    <property type="match status" value="1"/>
</dbReference>
<dbReference type="Gene3D" id="3.40.50.720">
    <property type="entry name" value="NAD(P)-binding Rossmann-like Domain"/>
    <property type="match status" value="2"/>
</dbReference>
<dbReference type="GeneID" id="36401575"/>
<protein>
    <submittedName>
        <fullName evidence="2">Uncharacterized protein</fullName>
    </submittedName>
</protein>
<dbReference type="InterPro" id="IPR036291">
    <property type="entry name" value="NAD(P)-bd_dom_sf"/>
</dbReference>
<keyword evidence="3" id="KW-1185">Reference proteome</keyword>
<dbReference type="OMA" id="CAVDTGW"/>
<dbReference type="GO" id="GO:0005737">
    <property type="term" value="C:cytoplasm"/>
    <property type="evidence" value="ECO:0007669"/>
    <property type="project" value="TreeGrafter"/>
</dbReference>
<dbReference type="InterPro" id="IPR051468">
    <property type="entry name" value="Fungal_SecMetab_SDRs"/>
</dbReference>
<dbReference type="GO" id="GO:0016491">
    <property type="term" value="F:oxidoreductase activity"/>
    <property type="evidence" value="ECO:0007669"/>
    <property type="project" value="TreeGrafter"/>
</dbReference>
<evidence type="ECO:0000313" key="3">
    <source>
        <dbReference type="Proteomes" id="UP000054928"/>
    </source>
</evidence>
<accession>A0A0N7L827</accession>
<evidence type="ECO:0000256" key="1">
    <source>
        <dbReference type="SAM" id="MobiDB-lite"/>
    </source>
</evidence>
<dbReference type="Pfam" id="PF13561">
    <property type="entry name" value="adh_short_C2"/>
    <property type="match status" value="1"/>
</dbReference>
<reference evidence="3" key="1">
    <citation type="submission" date="2014-09" db="EMBL/GenBank/DDBJ databases">
        <authorList>
            <person name="Sharma Rahul"/>
            <person name="Thines Marco"/>
        </authorList>
    </citation>
    <scope>NUCLEOTIDE SEQUENCE [LARGE SCALE GENOMIC DNA]</scope>
</reference>
<dbReference type="CDD" id="cd05233">
    <property type="entry name" value="SDR_c"/>
    <property type="match status" value="1"/>
</dbReference>
<evidence type="ECO:0000313" key="2">
    <source>
        <dbReference type="EMBL" id="CEG48707.1"/>
    </source>
</evidence>
<dbReference type="STRING" id="4781.A0A0N7L827"/>
<dbReference type="AlphaFoldDB" id="A0A0N7L827"/>
<proteinExistence type="predicted"/>
<organism evidence="2 3">
    <name type="scientific">Plasmopara halstedii</name>
    <name type="common">Downy mildew of sunflower</name>
    <dbReference type="NCBI Taxonomy" id="4781"/>
    <lineage>
        <taxon>Eukaryota</taxon>
        <taxon>Sar</taxon>
        <taxon>Stramenopiles</taxon>
        <taxon>Oomycota</taxon>
        <taxon>Peronosporomycetes</taxon>
        <taxon>Peronosporales</taxon>
        <taxon>Peronosporaceae</taxon>
        <taxon>Plasmopara</taxon>
    </lineage>
</organism>
<dbReference type="RefSeq" id="XP_024585076.1">
    <property type="nucleotide sequence ID" value="XM_024719815.1"/>
</dbReference>
<dbReference type="OrthoDB" id="191139at2759"/>
<feature type="region of interest" description="Disordered" evidence="1">
    <location>
        <begin position="211"/>
        <end position="233"/>
    </location>
</feature>
<name>A0A0N7L827_PLAHL</name>
<dbReference type="SUPFAM" id="SSF51735">
    <property type="entry name" value="NAD(P)-binding Rossmann-fold domains"/>
    <property type="match status" value="1"/>
</dbReference>
<dbReference type="InterPro" id="IPR002347">
    <property type="entry name" value="SDR_fam"/>
</dbReference>
<dbReference type="Proteomes" id="UP000054928">
    <property type="component" value="Unassembled WGS sequence"/>
</dbReference>